<dbReference type="EC" id="1.2.4.1" evidence="6"/>
<dbReference type="EMBL" id="UHID01000006">
    <property type="protein sequence ID" value="SUP58161.1"/>
    <property type="molecule type" value="Genomic_DNA"/>
</dbReference>
<proteinExistence type="predicted"/>
<keyword evidence="3" id="KW-0786">Thiamine pyrophosphate</keyword>
<dbReference type="RefSeq" id="WP_115068935.1">
    <property type="nucleotide sequence ID" value="NZ_UHID01000006.1"/>
</dbReference>
<feature type="region of interest" description="Disordered" evidence="4">
    <location>
        <begin position="1"/>
        <end position="38"/>
    </location>
</feature>
<name>A0A380P1F6_STRGR</name>
<evidence type="ECO:0000256" key="2">
    <source>
        <dbReference type="ARBA" id="ARBA00023002"/>
    </source>
</evidence>
<sequence>MSKKRQSTPVVDRRRRTGPEDAPEAAEHTVTPPVWRPRVDPGPLLPDESPFRVLGTEAAGEVDPALLKRLHRELVLGRRYNTQATALTKQGRLAVYPSSTGQEACEVAAALVLQERDWLFPSYRDTLAAVARGLDPMEALTLLRGDWHTGYDPRAVRIAPLSTPLATQLPHAVGLAHAARLKGDDVVALAMVGDGGTSEGDFHEALNFAAVWQAPVVFLVQNNGFAISVPLDKQTAAPSLAHKAVGYGMPGRLVDGNDAVAVHTVLAEAVARARAGGGPTLVEAITYRIDAHTNADDATRYRGAEEVEAWRAHDPVELVEGALRARGLADAAEFEAVREDAERFAATLRERMNAEAELTPADLFDHVYAEPTPQLREQAASLRAELDAEAASHGEDLR</sequence>
<comment type="cofactor">
    <cofactor evidence="1">
        <name>thiamine diphosphate</name>
        <dbReference type="ChEBI" id="CHEBI:58937"/>
    </cofactor>
</comment>
<dbReference type="GO" id="GO:0004739">
    <property type="term" value="F:pyruvate dehydrogenase (acetyl-transferring) activity"/>
    <property type="evidence" value="ECO:0007669"/>
    <property type="project" value="UniProtKB-EC"/>
</dbReference>
<dbReference type="GO" id="GO:0000287">
    <property type="term" value="F:magnesium ion binding"/>
    <property type="evidence" value="ECO:0007669"/>
    <property type="project" value="UniProtKB-ARBA"/>
</dbReference>
<dbReference type="Gene3D" id="3.40.50.970">
    <property type="match status" value="1"/>
</dbReference>
<protein>
    <submittedName>
        <fullName evidence="6">E1-alpha branched-chain alpha keto acid dehydrogenase</fullName>
        <ecNumber evidence="6">1.2.4.1</ecNumber>
    </submittedName>
</protein>
<reference evidence="6 7" key="1">
    <citation type="submission" date="2018-06" db="EMBL/GenBank/DDBJ databases">
        <authorList>
            <consortium name="Pathogen Informatics"/>
            <person name="Doyle S."/>
        </authorList>
    </citation>
    <scope>NUCLEOTIDE SEQUENCE [LARGE SCALE GENOMIC DNA]</scope>
    <source>
        <strain evidence="6 7">NCTC7807</strain>
    </source>
</reference>
<dbReference type="Pfam" id="PF00676">
    <property type="entry name" value="E1_dh"/>
    <property type="match status" value="1"/>
</dbReference>
<evidence type="ECO:0000313" key="6">
    <source>
        <dbReference type="EMBL" id="SUP58161.1"/>
    </source>
</evidence>
<dbReference type="GeneID" id="95070055"/>
<gene>
    <name evidence="6" type="primary">pdhA_2</name>
    <name evidence="6" type="ORF">NCTC7807_03560</name>
</gene>
<dbReference type="PANTHER" id="PTHR43380">
    <property type="entry name" value="2-OXOISOVALERATE DEHYDROGENASE SUBUNIT ALPHA, MITOCHONDRIAL"/>
    <property type="match status" value="1"/>
</dbReference>
<organism evidence="6 7">
    <name type="scientific">Streptomyces griseus</name>
    <dbReference type="NCBI Taxonomy" id="1911"/>
    <lineage>
        <taxon>Bacteria</taxon>
        <taxon>Bacillati</taxon>
        <taxon>Actinomycetota</taxon>
        <taxon>Actinomycetes</taxon>
        <taxon>Kitasatosporales</taxon>
        <taxon>Streptomycetaceae</taxon>
        <taxon>Streptomyces</taxon>
    </lineage>
</organism>
<evidence type="ECO:0000313" key="7">
    <source>
        <dbReference type="Proteomes" id="UP000254150"/>
    </source>
</evidence>
<dbReference type="InterPro" id="IPR017596">
    <property type="entry name" value="PdhA/BkdA"/>
</dbReference>
<evidence type="ECO:0000256" key="4">
    <source>
        <dbReference type="SAM" id="MobiDB-lite"/>
    </source>
</evidence>
<feature type="domain" description="Dehydrogenase E1 component" evidence="5">
    <location>
        <begin position="78"/>
        <end position="342"/>
    </location>
</feature>
<dbReference type="InterPro" id="IPR001017">
    <property type="entry name" value="DH_E1"/>
</dbReference>
<dbReference type="SUPFAM" id="SSF52518">
    <property type="entry name" value="Thiamin diphosphate-binding fold (THDP-binding)"/>
    <property type="match status" value="1"/>
</dbReference>
<accession>A0A380P1F6</accession>
<dbReference type="GO" id="GO:0009083">
    <property type="term" value="P:branched-chain amino acid catabolic process"/>
    <property type="evidence" value="ECO:0007669"/>
    <property type="project" value="TreeGrafter"/>
</dbReference>
<dbReference type="NCBIfam" id="TIGR03181">
    <property type="entry name" value="PDH_E1_alph_x"/>
    <property type="match status" value="1"/>
</dbReference>
<dbReference type="PANTHER" id="PTHR43380:SF1">
    <property type="entry name" value="2-OXOISOVALERATE DEHYDROGENASE SUBUNIT ALPHA, MITOCHONDRIAL"/>
    <property type="match status" value="1"/>
</dbReference>
<dbReference type="AlphaFoldDB" id="A0A380P1F6"/>
<evidence type="ECO:0000256" key="1">
    <source>
        <dbReference type="ARBA" id="ARBA00001964"/>
    </source>
</evidence>
<dbReference type="CDD" id="cd02000">
    <property type="entry name" value="TPP_E1_PDC_ADC_BCADC"/>
    <property type="match status" value="1"/>
</dbReference>
<keyword evidence="2 6" id="KW-0560">Oxidoreductase</keyword>
<evidence type="ECO:0000259" key="5">
    <source>
        <dbReference type="Pfam" id="PF00676"/>
    </source>
</evidence>
<dbReference type="Proteomes" id="UP000254150">
    <property type="component" value="Unassembled WGS sequence"/>
</dbReference>
<evidence type="ECO:0000256" key="3">
    <source>
        <dbReference type="ARBA" id="ARBA00023052"/>
    </source>
</evidence>
<dbReference type="InterPro" id="IPR050771">
    <property type="entry name" value="Alpha-ketoacid_DH_E1_comp"/>
</dbReference>
<dbReference type="InterPro" id="IPR029061">
    <property type="entry name" value="THDP-binding"/>
</dbReference>